<organism evidence="1">
    <name type="scientific">Micrurus surinamensis</name>
    <name type="common">Surinam coral snake</name>
    <dbReference type="NCBI Taxonomy" id="129470"/>
    <lineage>
        <taxon>Eukaryota</taxon>
        <taxon>Metazoa</taxon>
        <taxon>Chordata</taxon>
        <taxon>Craniata</taxon>
        <taxon>Vertebrata</taxon>
        <taxon>Euteleostomi</taxon>
        <taxon>Lepidosauria</taxon>
        <taxon>Squamata</taxon>
        <taxon>Bifurcata</taxon>
        <taxon>Unidentata</taxon>
        <taxon>Episquamata</taxon>
        <taxon>Toxicofera</taxon>
        <taxon>Serpentes</taxon>
        <taxon>Colubroidea</taxon>
        <taxon>Elapidae</taxon>
        <taxon>Elapinae</taxon>
        <taxon>Micrurus</taxon>
    </lineage>
</organism>
<evidence type="ECO:0000313" key="1">
    <source>
        <dbReference type="EMBL" id="LAB52197.1"/>
    </source>
</evidence>
<sequence>MPDYQVRSQKRHGWAVKSLQDGNMSDWQSLGCAINNHRTSNDAQDSQKKEAAMQRWASRSFIFIGILRINYFDVCEGEEPFSSMDFSFPLTIDIHPCDLHNVTNL</sequence>
<protein>
    <submittedName>
        <fullName evidence="1">Uncharacterized protein</fullName>
    </submittedName>
</protein>
<dbReference type="AlphaFoldDB" id="A0A2D4P2J4"/>
<proteinExistence type="predicted"/>
<reference evidence="1" key="1">
    <citation type="submission" date="2017-07" db="EMBL/GenBank/DDBJ databases">
        <authorList>
            <person name="Mikheyev A."/>
            <person name="Grau M."/>
        </authorList>
    </citation>
    <scope>NUCLEOTIDE SEQUENCE</scope>
    <source>
        <tissue evidence="1">Venom_gland</tissue>
    </source>
</reference>
<accession>A0A2D4P2J4</accession>
<dbReference type="EMBL" id="IACN01048004">
    <property type="protein sequence ID" value="LAB52197.1"/>
    <property type="molecule type" value="Transcribed_RNA"/>
</dbReference>
<name>A0A2D4P2J4_MICSU</name>
<reference evidence="1" key="2">
    <citation type="submission" date="2017-11" db="EMBL/GenBank/DDBJ databases">
        <title>Coralsnake Venomics: Analyses of Venom Gland Transcriptomes and Proteomes of Six Brazilian Taxa.</title>
        <authorList>
            <person name="Aird S.D."/>
            <person name="Jorge da Silva N."/>
            <person name="Qiu L."/>
            <person name="Villar-Briones A."/>
            <person name="Aparecida-Saddi V."/>
            <person name="Campos-Telles M.P."/>
            <person name="Grau M."/>
            <person name="Mikheyev A.S."/>
        </authorList>
    </citation>
    <scope>NUCLEOTIDE SEQUENCE</scope>
    <source>
        <tissue evidence="1">Venom_gland</tissue>
    </source>
</reference>